<evidence type="ECO:0000313" key="3">
    <source>
        <dbReference type="Proteomes" id="UP000708148"/>
    </source>
</evidence>
<feature type="compositionally biased region" description="Polar residues" evidence="1">
    <location>
        <begin position="94"/>
        <end position="110"/>
    </location>
</feature>
<dbReference type="EMBL" id="CAJHUC010000511">
    <property type="protein sequence ID" value="CAD7696586.1"/>
    <property type="molecule type" value="Genomic_DNA"/>
</dbReference>
<evidence type="ECO:0008006" key="4">
    <source>
        <dbReference type="Google" id="ProtNLM"/>
    </source>
</evidence>
<evidence type="ECO:0000313" key="2">
    <source>
        <dbReference type="EMBL" id="CAD7696586.1"/>
    </source>
</evidence>
<evidence type="ECO:0000256" key="1">
    <source>
        <dbReference type="SAM" id="MobiDB-lite"/>
    </source>
</evidence>
<accession>A0A8S1IQP3</accession>
<dbReference type="AlphaFoldDB" id="A0A8S1IQP3"/>
<proteinExistence type="predicted"/>
<keyword evidence="3" id="KW-1185">Reference proteome</keyword>
<reference evidence="2" key="1">
    <citation type="submission" date="2020-12" db="EMBL/GenBank/DDBJ databases">
        <authorList>
            <person name="Iha C."/>
        </authorList>
    </citation>
    <scope>NUCLEOTIDE SEQUENCE</scope>
</reference>
<protein>
    <recommendedName>
        <fullName evidence="4">DAZ-associated protein 2</fullName>
    </recommendedName>
</protein>
<comment type="caution">
    <text evidence="2">The sequence shown here is derived from an EMBL/GenBank/DDBJ whole genome shotgun (WGS) entry which is preliminary data.</text>
</comment>
<name>A0A8S1IQP3_9CHLO</name>
<gene>
    <name evidence="2" type="ORF">OSTQU699_LOCUS1947</name>
</gene>
<sequence length="110" mass="11238">MAYVGNFQPLAVGGPYMPSPEELHHAAQAPMAAAPAPAIAPAQAHPALPPAPVFAPPPGPFLAQGNRVVLGDLPLNAGPQGNPSQGTCPGWENQGFNWHNTSWGSTSWGG</sequence>
<dbReference type="Proteomes" id="UP000708148">
    <property type="component" value="Unassembled WGS sequence"/>
</dbReference>
<feature type="region of interest" description="Disordered" evidence="1">
    <location>
        <begin position="73"/>
        <end position="110"/>
    </location>
</feature>
<organism evidence="2 3">
    <name type="scientific">Ostreobium quekettii</name>
    <dbReference type="NCBI Taxonomy" id="121088"/>
    <lineage>
        <taxon>Eukaryota</taxon>
        <taxon>Viridiplantae</taxon>
        <taxon>Chlorophyta</taxon>
        <taxon>core chlorophytes</taxon>
        <taxon>Ulvophyceae</taxon>
        <taxon>TCBD clade</taxon>
        <taxon>Bryopsidales</taxon>
        <taxon>Ostreobineae</taxon>
        <taxon>Ostreobiaceae</taxon>
        <taxon>Ostreobium</taxon>
    </lineage>
</organism>